<reference evidence="2" key="1">
    <citation type="submission" date="2023-04" db="EMBL/GenBank/DDBJ databases">
        <title>Black Yeasts Isolated from many extreme environments.</title>
        <authorList>
            <person name="Coleine C."/>
            <person name="Stajich J.E."/>
            <person name="Selbmann L."/>
        </authorList>
    </citation>
    <scope>NUCLEOTIDE SEQUENCE</scope>
    <source>
        <strain evidence="2">CCFEE 5312</strain>
    </source>
</reference>
<dbReference type="InterPro" id="IPR038883">
    <property type="entry name" value="AN11006-like"/>
</dbReference>
<evidence type="ECO:0000313" key="2">
    <source>
        <dbReference type="EMBL" id="KAK3048319.1"/>
    </source>
</evidence>
<dbReference type="PANTHER" id="PTHR42085">
    <property type="entry name" value="F-BOX DOMAIN-CONTAINING PROTEIN"/>
    <property type="match status" value="1"/>
</dbReference>
<gene>
    <name evidence="2" type="ORF">LTR09_010312</name>
</gene>
<evidence type="ECO:0000313" key="3">
    <source>
        <dbReference type="Proteomes" id="UP001271007"/>
    </source>
</evidence>
<evidence type="ECO:0008006" key="4">
    <source>
        <dbReference type="Google" id="ProtNLM"/>
    </source>
</evidence>
<feature type="region of interest" description="Disordered" evidence="1">
    <location>
        <begin position="1"/>
        <end position="50"/>
    </location>
</feature>
<sequence>MSTLASPLPPPTPPPSHVALPHKAPASSMALTEGTPSYARPTQASSNHKQATENNMNVLPSSHRISAVTSQTQLDDIGTPSNNVNAKRNIGRRRTRQPFRFLSLPPELRNRVYEYTGLERLGRYADLSNPRRWRPSRAMPRLLQVNKQICDEAGSYYFNTTTAFELLLDPLQLRRFRLWLSLIGPANRARLAANRNMHVRLVQPRRPAFGYIHDLSVTVICISFGDAAYTFGLDVACAKVFPQLPSWKISSVPMHQVEEWRNGGYGPIPHYRTIRLAVVDAQQVRKVMKIVISCLGGKTDDKSAWDYMRWLNVRKVCKDHMVVRGRNGSVWDLLK</sequence>
<proteinExistence type="predicted"/>
<dbReference type="AlphaFoldDB" id="A0AAJ0D7K7"/>
<name>A0AAJ0D7K7_9PEZI</name>
<dbReference type="EMBL" id="JAWDJX010000050">
    <property type="protein sequence ID" value="KAK3048319.1"/>
    <property type="molecule type" value="Genomic_DNA"/>
</dbReference>
<keyword evidence="3" id="KW-1185">Reference proteome</keyword>
<evidence type="ECO:0000256" key="1">
    <source>
        <dbReference type="SAM" id="MobiDB-lite"/>
    </source>
</evidence>
<feature type="compositionally biased region" description="Pro residues" evidence="1">
    <location>
        <begin position="7"/>
        <end position="16"/>
    </location>
</feature>
<protein>
    <recommendedName>
        <fullName evidence="4">F-box domain-containing protein</fullName>
    </recommendedName>
</protein>
<organism evidence="2 3">
    <name type="scientific">Extremus antarcticus</name>
    <dbReference type="NCBI Taxonomy" id="702011"/>
    <lineage>
        <taxon>Eukaryota</taxon>
        <taxon>Fungi</taxon>
        <taxon>Dikarya</taxon>
        <taxon>Ascomycota</taxon>
        <taxon>Pezizomycotina</taxon>
        <taxon>Dothideomycetes</taxon>
        <taxon>Dothideomycetidae</taxon>
        <taxon>Mycosphaerellales</taxon>
        <taxon>Extremaceae</taxon>
        <taxon>Extremus</taxon>
    </lineage>
</organism>
<accession>A0AAJ0D7K7</accession>
<comment type="caution">
    <text evidence="2">The sequence shown here is derived from an EMBL/GenBank/DDBJ whole genome shotgun (WGS) entry which is preliminary data.</text>
</comment>
<dbReference type="PANTHER" id="PTHR42085:SF2">
    <property type="entry name" value="F-BOX DOMAIN-CONTAINING PROTEIN"/>
    <property type="match status" value="1"/>
</dbReference>
<feature type="compositionally biased region" description="Polar residues" evidence="1">
    <location>
        <begin position="40"/>
        <end position="50"/>
    </location>
</feature>
<dbReference type="Proteomes" id="UP001271007">
    <property type="component" value="Unassembled WGS sequence"/>
</dbReference>